<evidence type="ECO:0000313" key="3">
    <source>
        <dbReference type="Proteomes" id="UP000061512"/>
    </source>
</evidence>
<dbReference type="CDD" id="cd00829">
    <property type="entry name" value="SCP-x_thiolase"/>
    <property type="match status" value="1"/>
</dbReference>
<evidence type="ECO:0000313" key="2">
    <source>
        <dbReference type="EMBL" id="KWF68812.1"/>
    </source>
</evidence>
<protein>
    <submittedName>
        <fullName evidence="2">DitF protein</fullName>
    </submittedName>
</protein>
<dbReference type="GO" id="GO:0003988">
    <property type="term" value="F:acetyl-CoA C-acyltransferase activity"/>
    <property type="evidence" value="ECO:0007669"/>
    <property type="project" value="UniProtKB-ARBA"/>
</dbReference>
<evidence type="ECO:0000259" key="1">
    <source>
        <dbReference type="Pfam" id="PF22691"/>
    </source>
</evidence>
<dbReference type="Gene3D" id="3.40.47.10">
    <property type="match status" value="1"/>
</dbReference>
<proteinExistence type="predicted"/>
<name>A0A132F4X9_9BURK</name>
<reference evidence="2 3" key="1">
    <citation type="submission" date="2015-11" db="EMBL/GenBank/DDBJ databases">
        <title>Expanding the genomic diversity of Burkholderia species for the development of highly accurate diagnostics.</title>
        <authorList>
            <person name="Sahl J."/>
            <person name="Keim P."/>
            <person name="Wagner D."/>
        </authorList>
    </citation>
    <scope>NUCLEOTIDE SEQUENCE [LARGE SCALE GENOMIC DNA]</scope>
    <source>
        <strain evidence="2 3">MSMB574WGS</strain>
    </source>
</reference>
<dbReference type="InterPro" id="IPR055140">
    <property type="entry name" value="Thiolase_C_2"/>
</dbReference>
<dbReference type="PANTHER" id="PTHR42870:SF1">
    <property type="entry name" value="NON-SPECIFIC LIPID-TRANSFER PROTEIN-LIKE 2"/>
    <property type="match status" value="1"/>
</dbReference>
<comment type="caution">
    <text evidence="2">The sequence shown here is derived from an EMBL/GenBank/DDBJ whole genome shotgun (WGS) entry which is preliminary data.</text>
</comment>
<feature type="domain" description="Thiolase C-terminal" evidence="1">
    <location>
        <begin position="250"/>
        <end position="367"/>
    </location>
</feature>
<dbReference type="InterPro" id="IPR016039">
    <property type="entry name" value="Thiolase-like"/>
</dbReference>
<dbReference type="RefSeq" id="WP_038454664.1">
    <property type="nucleotide sequence ID" value="NZ_JADKRM010000016.1"/>
</dbReference>
<dbReference type="PANTHER" id="PTHR42870">
    <property type="entry name" value="ACETYL-COA C-ACETYLTRANSFERASE"/>
    <property type="match status" value="1"/>
</dbReference>
<dbReference type="EMBL" id="LPJX01000022">
    <property type="protein sequence ID" value="KWF68812.1"/>
    <property type="molecule type" value="Genomic_DNA"/>
</dbReference>
<accession>A0A132F4X9</accession>
<gene>
    <name evidence="2" type="ORF">WT57_00675</name>
</gene>
<organism evidence="2 3">
    <name type="scientific">Burkholderia pseudomultivorans</name>
    <dbReference type="NCBI Taxonomy" id="1207504"/>
    <lineage>
        <taxon>Bacteria</taxon>
        <taxon>Pseudomonadati</taxon>
        <taxon>Pseudomonadota</taxon>
        <taxon>Betaproteobacteria</taxon>
        <taxon>Burkholderiales</taxon>
        <taxon>Burkholderiaceae</taxon>
        <taxon>Burkholderia</taxon>
        <taxon>Burkholderia cepacia complex</taxon>
    </lineage>
</organism>
<dbReference type="Pfam" id="PF22691">
    <property type="entry name" value="Thiolase_C_1"/>
    <property type="match status" value="1"/>
</dbReference>
<dbReference type="SUPFAM" id="SSF53901">
    <property type="entry name" value="Thiolase-like"/>
    <property type="match status" value="1"/>
</dbReference>
<dbReference type="AlphaFoldDB" id="A0A132F4X9"/>
<sequence length="389" mass="41681">MNWPNFDEVLIAGAVEVAYRRAPGELTTSDLLAQAFGEAIRNAGFSIKDVDGLGVASFTLAPDHAIDLAWRLGISPRWCMDDCHGGASGINLLQHAVRAIQGGDANLIVLVSGDRFAPEDFRRLVDNYNRTTATYLRPLPSGGPNSLFAMLTQRHAAHHGLERADYGAICVAQRAWAAQNPGAVYRAPMQIDDYLAAPLVADPLGRFDCVPVVSGANALILARADLVRAPVNVKVRALQSLYNFDHQQADGWRTSLAVIAADLWKQAGALPREMDVVSVYDDYPVMVLAQLADLGFAPDGDLRALIGRIGARELRVNTSGGQLSVGQAGAAGGMHGLVEAIVQLRGDAGERQVPDARLAVVSGYGMVQYRYGMCANAVVLERSEQGGRR</sequence>
<dbReference type="Proteomes" id="UP000061512">
    <property type="component" value="Unassembled WGS sequence"/>
</dbReference>
<dbReference type="PIRSF" id="PIRSF000429">
    <property type="entry name" value="Ac-CoA_Ac_transf"/>
    <property type="match status" value="1"/>
</dbReference>
<dbReference type="InterPro" id="IPR002155">
    <property type="entry name" value="Thiolase"/>
</dbReference>